<dbReference type="EMBL" id="NKUA01000005">
    <property type="protein sequence ID" value="PYD79952.1"/>
    <property type="molecule type" value="Genomic_DNA"/>
</dbReference>
<gene>
    <name evidence="1" type="ORF">CFR77_05425</name>
</gene>
<name>A0A318QRJ5_9PROT</name>
<dbReference type="OrthoDB" id="7273543at2"/>
<evidence type="ECO:0000313" key="2">
    <source>
        <dbReference type="Proteomes" id="UP000247814"/>
    </source>
</evidence>
<organism evidence="1 2">
    <name type="scientific">Komagataeibacter sucrofermentans</name>
    <dbReference type="NCBI Taxonomy" id="1053551"/>
    <lineage>
        <taxon>Bacteria</taxon>
        <taxon>Pseudomonadati</taxon>
        <taxon>Pseudomonadota</taxon>
        <taxon>Alphaproteobacteria</taxon>
        <taxon>Acetobacterales</taxon>
        <taxon>Acetobacteraceae</taxon>
        <taxon>Komagataeibacter</taxon>
    </lineage>
</organism>
<protein>
    <submittedName>
        <fullName evidence="1">Uncharacterized protein</fullName>
    </submittedName>
</protein>
<sequence length="76" mass="8564">MSDLANHPILQGLDFGREIYSIEIHGNGRGEYVGIVREDDGPCRIVFRGPLVTEGGRRLIRARGTMAWPKEGREDR</sequence>
<reference evidence="1 2" key="1">
    <citation type="submission" date="2017-07" db="EMBL/GenBank/DDBJ databases">
        <title>A draft genome sequence of Komagataeibacter sucrofermentans LMG 18788.</title>
        <authorList>
            <person name="Skraban J."/>
            <person name="Cleenwerck I."/>
            <person name="Vandamme P."/>
            <person name="Trcek J."/>
        </authorList>
    </citation>
    <scope>NUCLEOTIDE SEQUENCE [LARGE SCALE GENOMIC DNA]</scope>
    <source>
        <strain evidence="1 2">LMG 18788</strain>
    </source>
</reference>
<comment type="caution">
    <text evidence="1">The sequence shown here is derived from an EMBL/GenBank/DDBJ whole genome shotgun (WGS) entry which is preliminary data.</text>
</comment>
<dbReference type="RefSeq" id="WP_110568315.1">
    <property type="nucleotide sequence ID" value="NZ_CP137147.1"/>
</dbReference>
<proteinExistence type="predicted"/>
<accession>A0A318QRJ5</accession>
<keyword evidence="2" id="KW-1185">Reference proteome</keyword>
<evidence type="ECO:0000313" key="1">
    <source>
        <dbReference type="EMBL" id="PYD79952.1"/>
    </source>
</evidence>
<dbReference type="AlphaFoldDB" id="A0A318QRJ5"/>
<dbReference type="Proteomes" id="UP000247814">
    <property type="component" value="Unassembled WGS sequence"/>
</dbReference>